<dbReference type="EMBL" id="SRYA01000027">
    <property type="protein sequence ID" value="TGY95580.1"/>
    <property type="molecule type" value="Genomic_DNA"/>
</dbReference>
<evidence type="ECO:0000313" key="2">
    <source>
        <dbReference type="Proteomes" id="UP000304953"/>
    </source>
</evidence>
<proteinExistence type="predicted"/>
<sequence>MDLMDAFYFRIMQAVRLLGCGFLLLYFGVQYLRTQNRLRYAVPIRGNSHIDHWLDGVTMFRKVTVMQSDRIRAPVAAGLWKPKIILPKHMDYHNGRYLDFVLEHELVHFAENQNDMGSASFSNFSKNPLEERIVLIMKRKTIGLTSCAAAAVIVVGTAAVFMISPRGVLAEDESFDTAAVQGEDKGYDTVAVQEEDERYNTIVVQREDGYAEERQSDFFVPAGVQAQEPYAVIGNLVRIFEDETDSYLSLKK</sequence>
<keyword evidence="2" id="KW-1185">Reference proteome</keyword>
<reference evidence="1" key="1">
    <citation type="submission" date="2019-04" db="EMBL/GenBank/DDBJ databases">
        <title>Microbes associate with the intestines of laboratory mice.</title>
        <authorList>
            <person name="Navarre W."/>
            <person name="Wong E."/>
            <person name="Huang K."/>
            <person name="Tropini C."/>
            <person name="Ng K."/>
            <person name="Yu B."/>
        </authorList>
    </citation>
    <scope>NUCLEOTIDE SEQUENCE</scope>
    <source>
        <strain evidence="1">NM01_1-7b</strain>
    </source>
</reference>
<evidence type="ECO:0000313" key="1">
    <source>
        <dbReference type="EMBL" id="TGY95580.1"/>
    </source>
</evidence>
<protein>
    <submittedName>
        <fullName evidence="1">Uncharacterized protein</fullName>
    </submittedName>
</protein>
<gene>
    <name evidence="1" type="ORF">E5329_14255</name>
</gene>
<comment type="caution">
    <text evidence="1">The sequence shown here is derived from an EMBL/GenBank/DDBJ whole genome shotgun (WGS) entry which is preliminary data.</text>
</comment>
<organism evidence="1 2">
    <name type="scientific">Petralouisia muris</name>
    <dbReference type="NCBI Taxonomy" id="3032872"/>
    <lineage>
        <taxon>Bacteria</taxon>
        <taxon>Bacillati</taxon>
        <taxon>Bacillota</taxon>
        <taxon>Clostridia</taxon>
        <taxon>Lachnospirales</taxon>
        <taxon>Lachnospiraceae</taxon>
        <taxon>Petralouisia</taxon>
    </lineage>
</organism>
<dbReference type="Proteomes" id="UP000304953">
    <property type="component" value="Unassembled WGS sequence"/>
</dbReference>
<accession>A0AC61RUN4</accession>
<name>A0AC61RUN4_9FIRM</name>